<evidence type="ECO:0000313" key="1">
    <source>
        <dbReference type="EMBL" id="WAJ71214.1"/>
    </source>
</evidence>
<dbReference type="InterPro" id="IPR014917">
    <property type="entry name" value="DUF1800"/>
</dbReference>
<proteinExistence type="predicted"/>
<reference evidence="1" key="1">
    <citation type="submission" date="2022-10" db="EMBL/GenBank/DDBJ databases">
        <title>Catenovulum adriacola sp. nov. isolated in the Harbour of Susak.</title>
        <authorList>
            <person name="Schoch T."/>
            <person name="Reich S.J."/>
            <person name="Stoeferle S."/>
            <person name="Flaiz M."/>
            <person name="Kazda M."/>
            <person name="Riedel C.U."/>
            <person name="Duerre P."/>
        </authorList>
    </citation>
    <scope>NUCLEOTIDE SEQUENCE</scope>
    <source>
        <strain evidence="1">TS8</strain>
    </source>
</reference>
<dbReference type="RefSeq" id="WP_268075691.1">
    <property type="nucleotide sequence ID" value="NZ_CP109965.1"/>
</dbReference>
<protein>
    <submittedName>
        <fullName evidence="1">DUF1800 domain-containing protein</fullName>
    </submittedName>
</protein>
<dbReference type="Pfam" id="PF08811">
    <property type="entry name" value="DUF1800"/>
    <property type="match status" value="1"/>
</dbReference>
<keyword evidence="2" id="KW-1185">Reference proteome</keyword>
<organism evidence="1 2">
    <name type="scientific">Catenovulum adriaticum</name>
    <dbReference type="NCBI Taxonomy" id="2984846"/>
    <lineage>
        <taxon>Bacteria</taxon>
        <taxon>Pseudomonadati</taxon>
        <taxon>Pseudomonadota</taxon>
        <taxon>Gammaproteobacteria</taxon>
        <taxon>Alteromonadales</taxon>
        <taxon>Alteromonadaceae</taxon>
        <taxon>Catenovulum</taxon>
    </lineage>
</organism>
<sequence length="456" mass="51275">MSYSAEIALNRFGYGARPYQISQIQSDPKTWLTQQLKPLQFADANWTSAQAIAQVVEFNQLKKREKKQTKKMKQTGQPMMQMQAQSNLMRKNIMRQADQLAQATFEHAIETQAAFQARLLDFFSNHFSVSHAGLRMRSLAPTLEREAIAPNLSGQFEDLLLAVETHPAMLIYLNNEQSIGPDSKQAKKRKNKGLNENLAREILELHTLGVNGGYTQADVRELAMAISGWSVSYPKAGKSAGFMYREYAHQPGIRKILNKNYNAGGLQQGKQILADLAKHPHTAEHISYKLAKHFISDEPDTNLILLMKEIWLATDGNLTAVLTTLIEHPSSWKTTLEKYKTPRDFVISACRACEPSKNKTKKLFTSLMTMGQAPFSAGSPAGFGDHKDDWNGAEAFMARIEWADQFSQRIKKEPASIAKACLGNLLSARTEQFIKRAESRQQALALLLMSPEFQQR</sequence>
<accession>A0ABY7ANY2</accession>
<gene>
    <name evidence="1" type="ORF">OLW01_05285</name>
</gene>
<dbReference type="Proteomes" id="UP001163726">
    <property type="component" value="Chromosome"/>
</dbReference>
<evidence type="ECO:0000313" key="2">
    <source>
        <dbReference type="Proteomes" id="UP001163726"/>
    </source>
</evidence>
<name>A0ABY7ANY2_9ALTE</name>
<dbReference type="EMBL" id="CP109965">
    <property type="protein sequence ID" value="WAJ71214.1"/>
    <property type="molecule type" value="Genomic_DNA"/>
</dbReference>